<evidence type="ECO:0008006" key="4">
    <source>
        <dbReference type="Google" id="ProtNLM"/>
    </source>
</evidence>
<dbReference type="PANTHER" id="PTHR43757">
    <property type="entry name" value="AMINOMETHYLTRANSFERASE"/>
    <property type="match status" value="1"/>
</dbReference>
<dbReference type="InterPro" id="IPR028896">
    <property type="entry name" value="GcvT/YgfZ/DmdA"/>
</dbReference>
<evidence type="ECO:0000313" key="3">
    <source>
        <dbReference type="EMBL" id="SVB19994.1"/>
    </source>
</evidence>
<dbReference type="GO" id="GO:0005829">
    <property type="term" value="C:cytosol"/>
    <property type="evidence" value="ECO:0007669"/>
    <property type="project" value="TreeGrafter"/>
</dbReference>
<organism evidence="3">
    <name type="scientific">marine metagenome</name>
    <dbReference type="NCBI Taxonomy" id="408172"/>
    <lineage>
        <taxon>unclassified sequences</taxon>
        <taxon>metagenomes</taxon>
        <taxon>ecological metagenomes</taxon>
    </lineage>
</organism>
<dbReference type="Pfam" id="PF01571">
    <property type="entry name" value="GCV_T"/>
    <property type="match status" value="1"/>
</dbReference>
<sequence>MQLNLENFNIRSTNPYLAGPNGLAPGEERYIVKAQGLIGIEIFKGDILSINNIEGKQECEIVTFDNEGKNNLGIIGLKQNSEAKFIKLILSNSSDYKFLISKLKKRKIDFYNTKSFNFFDSETAAGTTKELTVLENGYIIIASPGKIMLVDKQDTASELEVKIQRKNNINNKLEYFLPDPLADTKEEYLIKDSTALAFEVKEGDFIQVIDIYGQQCSDFMAFGATQLQKGKEFSIDTTVTRNIVGGAYPMPGLFSKYFDKNQDTLVEVIQDTCGRHDTYGTACTLKYYEDMGYFGHPNCSDNYNGQLEPFGVEKRKGWNAINLFFNTSIDATNVLFSDIPWSRPGDYVLFQAQKDLVSVSSACPCDVDAANGWNPTDIYVRVYSKKNVFSKATGYRKNANSDFMLTKETAFHKRTSVMTKDMMDSVGFWIPNKYNNYGTIEEYTACRNNVVVMDLSSLRKFEILGPDAEELMNTALTRNVKKLANGQVVYSALCYENGTMIDDGTLYKLGDTNFRWICGNDYSGEWLRELGKKLNLKVWIKTSTDQLHNLSVQGPNSRKLLSKIIWTPPANPDVNDLKWFHFSISRIHDHLGAPVMLSRTGYTGELGFELYCHPKDGLKVWDALWEAGKEFNLTPMGFNALDMLRTEAGLILGGN</sequence>
<evidence type="ECO:0000259" key="1">
    <source>
        <dbReference type="Pfam" id="PF01571"/>
    </source>
</evidence>
<dbReference type="InterPro" id="IPR006222">
    <property type="entry name" value="GCVT_N"/>
</dbReference>
<accession>A0A382C288</accession>
<feature type="domain" description="DUF1989" evidence="2">
    <location>
        <begin position="190"/>
        <end position="357"/>
    </location>
</feature>
<dbReference type="Gene3D" id="3.30.1360.120">
    <property type="entry name" value="Probable tRNA modification gtpase trme, domain 1"/>
    <property type="match status" value="1"/>
</dbReference>
<dbReference type="AlphaFoldDB" id="A0A382C288"/>
<proteinExistence type="predicted"/>
<dbReference type="PANTHER" id="PTHR43757:SF2">
    <property type="entry name" value="AMINOMETHYLTRANSFERASE, MITOCHONDRIAL"/>
    <property type="match status" value="1"/>
</dbReference>
<name>A0A382C288_9ZZZZ</name>
<protein>
    <recommendedName>
        <fullName evidence="4">DUF1989 domain-containing protein</fullName>
    </recommendedName>
</protein>
<dbReference type="InterPro" id="IPR018959">
    <property type="entry name" value="DUF1989"/>
</dbReference>
<feature type="non-terminal residue" evidence="3">
    <location>
        <position position="655"/>
    </location>
</feature>
<gene>
    <name evidence="3" type="ORF">METZ01_LOCUS172848</name>
</gene>
<dbReference type="Pfam" id="PF09347">
    <property type="entry name" value="DUF1989"/>
    <property type="match status" value="1"/>
</dbReference>
<dbReference type="EMBL" id="UINC01032398">
    <property type="protein sequence ID" value="SVB19994.1"/>
    <property type="molecule type" value="Genomic_DNA"/>
</dbReference>
<feature type="domain" description="GCVT N-terminal" evidence="1">
    <location>
        <begin position="412"/>
        <end position="654"/>
    </location>
</feature>
<evidence type="ECO:0000259" key="2">
    <source>
        <dbReference type="Pfam" id="PF09347"/>
    </source>
</evidence>
<reference evidence="3" key="1">
    <citation type="submission" date="2018-05" db="EMBL/GenBank/DDBJ databases">
        <authorList>
            <person name="Lanie J.A."/>
            <person name="Ng W.-L."/>
            <person name="Kazmierczak K.M."/>
            <person name="Andrzejewski T.M."/>
            <person name="Davidsen T.M."/>
            <person name="Wayne K.J."/>
            <person name="Tettelin H."/>
            <person name="Glass J.I."/>
            <person name="Rusch D."/>
            <person name="Podicherti R."/>
            <person name="Tsui H.-C.T."/>
            <person name="Winkler M.E."/>
        </authorList>
    </citation>
    <scope>NUCLEOTIDE SEQUENCE</scope>
</reference>
<dbReference type="InterPro" id="IPR027266">
    <property type="entry name" value="TrmE/GcvT-like"/>
</dbReference>
<dbReference type="SUPFAM" id="SSF103025">
    <property type="entry name" value="Folate-binding domain"/>
    <property type="match status" value="1"/>
</dbReference>